<dbReference type="InterPro" id="IPR004101">
    <property type="entry name" value="Mur_ligase_C"/>
</dbReference>
<dbReference type="SUPFAM" id="SSF53623">
    <property type="entry name" value="MurD-like peptide ligases, catalytic domain"/>
    <property type="match status" value="1"/>
</dbReference>
<feature type="compositionally biased region" description="Basic residues" evidence="15">
    <location>
        <begin position="1"/>
        <end position="11"/>
    </location>
</feature>
<dbReference type="Pfam" id="PF08245">
    <property type="entry name" value="Mur_ligase_M"/>
    <property type="match status" value="1"/>
</dbReference>
<keyword evidence="5 14" id="KW-0436">Ligase</keyword>
<evidence type="ECO:0000256" key="10">
    <source>
        <dbReference type="ARBA" id="ARBA00022984"/>
    </source>
</evidence>
<evidence type="ECO:0000256" key="4">
    <source>
        <dbReference type="ARBA" id="ARBA00022490"/>
    </source>
</evidence>
<accession>A0A4V3ICT0</accession>
<feature type="domain" description="Mur ligase N-terminal catalytic" evidence="16">
    <location>
        <begin position="49"/>
        <end position="147"/>
    </location>
</feature>
<dbReference type="GO" id="GO:0008360">
    <property type="term" value="P:regulation of cell shape"/>
    <property type="evidence" value="ECO:0007669"/>
    <property type="project" value="UniProtKB-KW"/>
</dbReference>
<comment type="caution">
    <text evidence="19">The sequence shown here is derived from an EMBL/GenBank/DDBJ whole genome shotgun (WGS) entry which is preliminary data.</text>
</comment>
<dbReference type="HAMAP" id="MF_00046">
    <property type="entry name" value="MurC"/>
    <property type="match status" value="1"/>
</dbReference>
<dbReference type="EC" id="6.3.2.8" evidence="3 14"/>
<evidence type="ECO:0000256" key="15">
    <source>
        <dbReference type="SAM" id="MobiDB-lite"/>
    </source>
</evidence>
<evidence type="ECO:0000256" key="3">
    <source>
        <dbReference type="ARBA" id="ARBA00012211"/>
    </source>
</evidence>
<evidence type="ECO:0000256" key="14">
    <source>
        <dbReference type="HAMAP-Rule" id="MF_00046"/>
    </source>
</evidence>
<evidence type="ECO:0000256" key="12">
    <source>
        <dbReference type="ARBA" id="ARBA00023316"/>
    </source>
</evidence>
<keyword evidence="10 14" id="KW-0573">Peptidoglycan synthesis</keyword>
<dbReference type="Gene3D" id="3.40.1190.10">
    <property type="entry name" value="Mur-like, catalytic domain"/>
    <property type="match status" value="1"/>
</dbReference>
<dbReference type="Pfam" id="PF02875">
    <property type="entry name" value="Mur_ligase_C"/>
    <property type="match status" value="1"/>
</dbReference>
<dbReference type="InterPro" id="IPR036565">
    <property type="entry name" value="Mur-like_cat_sf"/>
</dbReference>
<evidence type="ECO:0000256" key="6">
    <source>
        <dbReference type="ARBA" id="ARBA00022618"/>
    </source>
</evidence>
<comment type="pathway">
    <text evidence="2 14">Cell wall biogenesis; peptidoglycan biosynthesis.</text>
</comment>
<keyword evidence="8 14" id="KW-0067">ATP-binding</keyword>
<dbReference type="Gene3D" id="3.40.50.720">
    <property type="entry name" value="NAD(P)-binding Rossmann-like Domain"/>
    <property type="match status" value="1"/>
</dbReference>
<feature type="domain" description="Mur ligase central" evidence="18">
    <location>
        <begin position="152"/>
        <end position="327"/>
    </location>
</feature>
<evidence type="ECO:0000256" key="5">
    <source>
        <dbReference type="ARBA" id="ARBA00022598"/>
    </source>
</evidence>
<evidence type="ECO:0000313" key="20">
    <source>
        <dbReference type="Proteomes" id="UP000297907"/>
    </source>
</evidence>
<comment type="subcellular location">
    <subcellularLocation>
        <location evidence="1 14">Cytoplasm</location>
    </subcellularLocation>
</comment>
<dbReference type="Proteomes" id="UP000297907">
    <property type="component" value="Unassembled WGS sequence"/>
</dbReference>
<dbReference type="GO" id="GO:0008763">
    <property type="term" value="F:UDP-N-acetylmuramate-L-alanine ligase activity"/>
    <property type="evidence" value="ECO:0007669"/>
    <property type="project" value="UniProtKB-UniRule"/>
</dbReference>
<evidence type="ECO:0000256" key="11">
    <source>
        <dbReference type="ARBA" id="ARBA00023306"/>
    </source>
</evidence>
<dbReference type="NCBIfam" id="TIGR01082">
    <property type="entry name" value="murC"/>
    <property type="match status" value="1"/>
</dbReference>
<dbReference type="PANTHER" id="PTHR43445">
    <property type="entry name" value="UDP-N-ACETYLMURAMATE--L-ALANINE LIGASE-RELATED"/>
    <property type="match status" value="1"/>
</dbReference>
<evidence type="ECO:0000256" key="7">
    <source>
        <dbReference type="ARBA" id="ARBA00022741"/>
    </source>
</evidence>
<name>A0A4V3ICT0_9MICO</name>
<dbReference type="Pfam" id="PF01225">
    <property type="entry name" value="Mur_ligase"/>
    <property type="match status" value="1"/>
</dbReference>
<evidence type="ECO:0000256" key="2">
    <source>
        <dbReference type="ARBA" id="ARBA00004752"/>
    </source>
</evidence>
<keyword evidence="20" id="KW-1185">Reference proteome</keyword>
<dbReference type="PANTHER" id="PTHR43445:SF3">
    <property type="entry name" value="UDP-N-ACETYLMURAMATE--L-ALANINE LIGASE"/>
    <property type="match status" value="1"/>
</dbReference>
<keyword evidence="4 14" id="KW-0963">Cytoplasm</keyword>
<evidence type="ECO:0000256" key="9">
    <source>
        <dbReference type="ARBA" id="ARBA00022960"/>
    </source>
</evidence>
<sequence length="503" mass="53408">MRRRVRPHRTPRNVNPDPRHPHHPRTASQKDVHVIKPDLTLIVPEDLGTVHFVGIGGSGMSGIARLFLAAGHTVTGSDSRDSDNVQALRDLGATIAIGHDAANVGDADSLVVTGALWQDNPEYVLATERGLPVLHRSQALAWLIRSHRLVSVAGAHGKTTSTGMIVTGLLGLGQDPSFVNGGVIESLGVSAGSGADDLFVVEADESDGSFLLYNTGVALITNVDPDHLDHYGSLEAFEAAFVEFARNADEFVVVSSDDPGAVHVTRQLTDKRIITFGEADGATARVHSIGTSGPVSFTVSWDGVDYSATLRIPGRHNAINAAGAFAVLVGLGFEPAATLEAISAFGGTERRFELHGTVRGVSVYDDYAHHPTEVAAALSAARTVVGSGRIIAVHQPHLYSRTRLFAQEFADTLEKYADETIVLAVYGAREDPEPGVTGALVSERFQNPDHVAYIPEWQDAADYLGTIARDGDFVVTLGCGDVYRIVPQLLESLAEESAAGARG</sequence>
<evidence type="ECO:0000313" key="19">
    <source>
        <dbReference type="EMBL" id="TFC02810.1"/>
    </source>
</evidence>
<dbReference type="GO" id="GO:0009252">
    <property type="term" value="P:peptidoglycan biosynthetic process"/>
    <property type="evidence" value="ECO:0007669"/>
    <property type="project" value="UniProtKB-UniRule"/>
</dbReference>
<keyword evidence="7 14" id="KW-0547">Nucleotide-binding</keyword>
<evidence type="ECO:0000259" key="16">
    <source>
        <dbReference type="Pfam" id="PF01225"/>
    </source>
</evidence>
<comment type="similarity">
    <text evidence="14">Belongs to the MurCDEF family.</text>
</comment>
<proteinExistence type="inferred from homology"/>
<feature type="domain" description="Mur ligase C-terminal" evidence="17">
    <location>
        <begin position="350"/>
        <end position="480"/>
    </location>
</feature>
<feature type="binding site" evidence="14">
    <location>
        <begin position="154"/>
        <end position="160"/>
    </location>
    <ligand>
        <name>ATP</name>
        <dbReference type="ChEBI" id="CHEBI:30616"/>
    </ligand>
</feature>
<keyword evidence="12 14" id="KW-0961">Cell wall biogenesis/degradation</keyword>
<gene>
    <name evidence="14 19" type="primary">murC</name>
    <name evidence="19" type="ORF">E3O42_07415</name>
</gene>
<comment type="catalytic activity">
    <reaction evidence="13 14">
        <text>UDP-N-acetyl-alpha-D-muramate + L-alanine + ATP = UDP-N-acetyl-alpha-D-muramoyl-L-alanine + ADP + phosphate + H(+)</text>
        <dbReference type="Rhea" id="RHEA:23372"/>
        <dbReference type="ChEBI" id="CHEBI:15378"/>
        <dbReference type="ChEBI" id="CHEBI:30616"/>
        <dbReference type="ChEBI" id="CHEBI:43474"/>
        <dbReference type="ChEBI" id="CHEBI:57972"/>
        <dbReference type="ChEBI" id="CHEBI:70757"/>
        <dbReference type="ChEBI" id="CHEBI:83898"/>
        <dbReference type="ChEBI" id="CHEBI:456216"/>
        <dbReference type="EC" id="6.3.2.8"/>
    </reaction>
</comment>
<feature type="region of interest" description="Disordered" evidence="15">
    <location>
        <begin position="1"/>
        <end position="30"/>
    </location>
</feature>
<dbReference type="Gene3D" id="3.90.190.20">
    <property type="entry name" value="Mur ligase, C-terminal domain"/>
    <property type="match status" value="1"/>
</dbReference>
<evidence type="ECO:0000259" key="17">
    <source>
        <dbReference type="Pfam" id="PF02875"/>
    </source>
</evidence>
<keyword evidence="11 14" id="KW-0131">Cell cycle</keyword>
<dbReference type="SUPFAM" id="SSF53244">
    <property type="entry name" value="MurD-like peptide ligases, peptide-binding domain"/>
    <property type="match status" value="1"/>
</dbReference>
<dbReference type="GO" id="GO:0005737">
    <property type="term" value="C:cytoplasm"/>
    <property type="evidence" value="ECO:0007669"/>
    <property type="project" value="UniProtKB-SubCell"/>
</dbReference>
<dbReference type="InterPro" id="IPR005758">
    <property type="entry name" value="UDP-N-AcMur_Ala_ligase_MurC"/>
</dbReference>
<evidence type="ECO:0000256" key="13">
    <source>
        <dbReference type="ARBA" id="ARBA00047833"/>
    </source>
</evidence>
<dbReference type="GO" id="GO:0071555">
    <property type="term" value="P:cell wall organization"/>
    <property type="evidence" value="ECO:0007669"/>
    <property type="project" value="UniProtKB-KW"/>
</dbReference>
<evidence type="ECO:0000259" key="18">
    <source>
        <dbReference type="Pfam" id="PF08245"/>
    </source>
</evidence>
<dbReference type="InterPro" id="IPR013221">
    <property type="entry name" value="Mur_ligase_cen"/>
</dbReference>
<dbReference type="InterPro" id="IPR050061">
    <property type="entry name" value="MurCDEF_pg_biosynth"/>
</dbReference>
<dbReference type="OrthoDB" id="9804126at2"/>
<reference evidence="19 20" key="1">
    <citation type="submission" date="2019-03" db="EMBL/GenBank/DDBJ databases">
        <title>Genomics of glacier-inhabiting Cryobacterium strains.</title>
        <authorList>
            <person name="Liu Q."/>
            <person name="Xin Y.-H."/>
        </authorList>
    </citation>
    <scope>NUCLEOTIDE SEQUENCE [LARGE SCALE GENOMIC DNA]</scope>
    <source>
        <strain evidence="19 20">RHLS22-1</strain>
    </source>
</reference>
<dbReference type="SUPFAM" id="SSF51984">
    <property type="entry name" value="MurCD N-terminal domain"/>
    <property type="match status" value="1"/>
</dbReference>
<dbReference type="InterPro" id="IPR000713">
    <property type="entry name" value="Mur_ligase_N"/>
</dbReference>
<dbReference type="GO" id="GO:0051301">
    <property type="term" value="P:cell division"/>
    <property type="evidence" value="ECO:0007669"/>
    <property type="project" value="UniProtKB-KW"/>
</dbReference>
<evidence type="ECO:0000256" key="8">
    <source>
        <dbReference type="ARBA" id="ARBA00022840"/>
    </source>
</evidence>
<dbReference type="UniPathway" id="UPA00219"/>
<evidence type="ECO:0000256" key="1">
    <source>
        <dbReference type="ARBA" id="ARBA00004496"/>
    </source>
</evidence>
<dbReference type="GO" id="GO:0005524">
    <property type="term" value="F:ATP binding"/>
    <property type="evidence" value="ECO:0007669"/>
    <property type="project" value="UniProtKB-UniRule"/>
</dbReference>
<keyword evidence="6 14" id="KW-0132">Cell division</keyword>
<dbReference type="InterPro" id="IPR036615">
    <property type="entry name" value="Mur_ligase_C_dom_sf"/>
</dbReference>
<dbReference type="EMBL" id="SOFL01000024">
    <property type="protein sequence ID" value="TFC02810.1"/>
    <property type="molecule type" value="Genomic_DNA"/>
</dbReference>
<comment type="function">
    <text evidence="14">Cell wall formation.</text>
</comment>
<keyword evidence="9 14" id="KW-0133">Cell shape</keyword>
<organism evidence="19 20">
    <name type="scientific">Cryobacterium adonitolivorans</name>
    <dbReference type="NCBI Taxonomy" id="1259189"/>
    <lineage>
        <taxon>Bacteria</taxon>
        <taxon>Bacillati</taxon>
        <taxon>Actinomycetota</taxon>
        <taxon>Actinomycetes</taxon>
        <taxon>Micrococcales</taxon>
        <taxon>Microbacteriaceae</taxon>
        <taxon>Cryobacterium</taxon>
    </lineage>
</organism>
<dbReference type="AlphaFoldDB" id="A0A4V3ICT0"/>
<protein>
    <recommendedName>
        <fullName evidence="3 14">UDP-N-acetylmuramate--L-alanine ligase</fullName>
        <ecNumber evidence="3 14">6.3.2.8</ecNumber>
    </recommendedName>
    <alternativeName>
        <fullName evidence="14">UDP-N-acetylmuramoyl-L-alanine synthetase</fullName>
    </alternativeName>
</protein>